<dbReference type="Gene3D" id="3.40.50.970">
    <property type="match status" value="2"/>
</dbReference>
<feature type="binding site" evidence="11">
    <location>
        <position position="561"/>
    </location>
    <ligand>
        <name>substrate</name>
    </ligand>
</feature>
<evidence type="ECO:0000256" key="1">
    <source>
        <dbReference type="ARBA" id="ARBA00001941"/>
    </source>
</evidence>
<feature type="site" description="Important for catalytic activity" evidence="14">
    <location>
        <position position="57"/>
    </location>
</feature>
<dbReference type="PROSITE" id="PS00801">
    <property type="entry name" value="TRANSKETOLASE_1"/>
    <property type="match status" value="1"/>
</dbReference>
<gene>
    <name evidence="17" type="ORF">ACHAXA_002057</name>
</gene>
<feature type="binding site" evidence="13">
    <location>
        <position position="194"/>
    </location>
    <ligand>
        <name>Mg(2+)</name>
        <dbReference type="ChEBI" id="CHEBI:18420"/>
    </ligand>
</feature>
<dbReference type="InterPro" id="IPR005474">
    <property type="entry name" value="Transketolase_N"/>
</dbReference>
<evidence type="ECO:0000256" key="14">
    <source>
        <dbReference type="PIRSR" id="PIRSR605478-5"/>
    </source>
</evidence>
<dbReference type="Proteomes" id="UP001530377">
    <property type="component" value="Unassembled WGS sequence"/>
</dbReference>
<comment type="cofactor">
    <cofactor evidence="13">
        <name>Mg(2+)</name>
        <dbReference type="ChEBI" id="CHEBI:18420"/>
    </cofactor>
    <text evidence="13">Binds 1 Mg(2+) ion per subunit. Can also utilize other divalent metal cations, such as Ca(2+), Mn(2+) and Co(2+).</text>
</comment>
<accession>A0ABD3ST80</accession>
<evidence type="ECO:0000256" key="12">
    <source>
        <dbReference type="PIRSR" id="PIRSR605478-3"/>
    </source>
</evidence>
<keyword evidence="7 13" id="KW-0460">Magnesium</keyword>
<keyword evidence="6 13" id="KW-0479">Metal-binding</keyword>
<feature type="binding site" evidence="11">
    <location>
        <position position="425"/>
    </location>
    <ligand>
        <name>substrate</name>
    </ligand>
</feature>
<comment type="caution">
    <text evidence="17">The sequence shown here is derived from an EMBL/GenBank/DDBJ whole genome shotgun (WGS) entry which is preliminary data.</text>
</comment>
<evidence type="ECO:0000256" key="15">
    <source>
        <dbReference type="SAM" id="MobiDB-lite"/>
    </source>
</evidence>
<feature type="binding site" evidence="12">
    <location>
        <position position="224"/>
    </location>
    <ligand>
        <name>thiamine diphosphate</name>
        <dbReference type="ChEBI" id="CHEBI:58937"/>
    </ligand>
</feature>
<reference evidence="17 18" key="1">
    <citation type="submission" date="2024-10" db="EMBL/GenBank/DDBJ databases">
        <title>Updated reference genomes for cyclostephanoid diatoms.</title>
        <authorList>
            <person name="Roberts W.R."/>
            <person name="Alverson A.J."/>
        </authorList>
    </citation>
    <scope>NUCLEOTIDE SEQUENCE [LARGE SCALE GENOMIC DNA]</scope>
    <source>
        <strain evidence="17 18">AJA228-03</strain>
    </source>
</reference>
<evidence type="ECO:0000313" key="18">
    <source>
        <dbReference type="Proteomes" id="UP001530377"/>
    </source>
</evidence>
<evidence type="ECO:0000259" key="16">
    <source>
        <dbReference type="SMART" id="SM00861"/>
    </source>
</evidence>
<feature type="binding site" evidence="11">
    <location>
        <position position="502"/>
    </location>
    <ligand>
        <name>substrate</name>
    </ligand>
</feature>
<comment type="catalytic activity">
    <reaction evidence="9">
        <text>D-sedoheptulose 7-phosphate + D-glyceraldehyde 3-phosphate = aldehydo-D-ribose 5-phosphate + D-xylulose 5-phosphate</text>
        <dbReference type="Rhea" id="RHEA:10508"/>
        <dbReference type="ChEBI" id="CHEBI:57483"/>
        <dbReference type="ChEBI" id="CHEBI:57737"/>
        <dbReference type="ChEBI" id="CHEBI:58273"/>
        <dbReference type="ChEBI" id="CHEBI:59776"/>
        <dbReference type="EC" id="2.2.1.1"/>
    </reaction>
</comment>
<comment type="cofactor">
    <cofactor evidence="12">
        <name>thiamine diphosphate</name>
        <dbReference type="ChEBI" id="CHEBI:58937"/>
    </cofactor>
    <text evidence="12">Binds 1 thiamine pyrophosphate per subunit. During the reaction, the substrate forms a covalent intermediate with the cofactor.</text>
</comment>
<dbReference type="InterPro" id="IPR033247">
    <property type="entry name" value="Transketolase_fam"/>
</dbReference>
<evidence type="ECO:0000256" key="4">
    <source>
        <dbReference type="ARBA" id="ARBA00013152"/>
    </source>
</evidence>
<feature type="binding site" evidence="13">
    <location>
        <position position="226"/>
    </location>
    <ligand>
        <name>Mg(2+)</name>
        <dbReference type="ChEBI" id="CHEBI:18420"/>
    </ligand>
</feature>
<dbReference type="GO" id="GO:0046872">
    <property type="term" value="F:metal ion binding"/>
    <property type="evidence" value="ECO:0007669"/>
    <property type="project" value="UniProtKB-KW"/>
</dbReference>
<evidence type="ECO:0000256" key="3">
    <source>
        <dbReference type="ARBA" id="ARBA00011738"/>
    </source>
</evidence>
<dbReference type="CDD" id="cd07033">
    <property type="entry name" value="TPP_PYR_DXS_TK_like"/>
    <property type="match status" value="1"/>
</dbReference>
<feature type="site" description="Important for catalytic activity" evidence="14">
    <location>
        <position position="301"/>
    </location>
</feature>
<keyword evidence="8 12" id="KW-0786">Thiamine pyrophosphate</keyword>
<dbReference type="InterPro" id="IPR029061">
    <property type="entry name" value="THDP-binding"/>
</dbReference>
<evidence type="ECO:0000256" key="13">
    <source>
        <dbReference type="PIRSR" id="PIRSR605478-4"/>
    </source>
</evidence>
<feature type="binding site" evidence="11">
    <location>
        <position position="510"/>
    </location>
    <ligand>
        <name>substrate</name>
    </ligand>
</feature>
<comment type="subunit">
    <text evidence="3">Homodimer.</text>
</comment>
<name>A0ABD3ST80_9STRA</name>
<comment type="cofactor">
    <cofactor evidence="1">
        <name>Co(2+)</name>
        <dbReference type="ChEBI" id="CHEBI:48828"/>
    </cofactor>
</comment>
<evidence type="ECO:0000256" key="11">
    <source>
        <dbReference type="PIRSR" id="PIRSR605478-2"/>
    </source>
</evidence>
<feature type="binding site" evidence="11">
    <location>
        <position position="301"/>
    </location>
    <ligand>
        <name>substrate</name>
    </ligand>
</feature>
<feature type="binding site" evidence="11">
    <location>
        <position position="398"/>
    </location>
    <ligand>
        <name>substrate</name>
    </ligand>
</feature>
<feature type="binding site" evidence="12">
    <location>
        <begin position="152"/>
        <end position="154"/>
    </location>
    <ligand>
        <name>thiamine diphosphate</name>
        <dbReference type="ChEBI" id="CHEBI:58937"/>
    </ligand>
</feature>
<dbReference type="InterPro" id="IPR005478">
    <property type="entry name" value="Transketolase_bac-like"/>
</dbReference>
<evidence type="ECO:0000256" key="7">
    <source>
        <dbReference type="ARBA" id="ARBA00022842"/>
    </source>
</evidence>
<evidence type="ECO:0000256" key="2">
    <source>
        <dbReference type="ARBA" id="ARBA00007131"/>
    </source>
</evidence>
<dbReference type="InterPro" id="IPR005475">
    <property type="entry name" value="Transketolase-like_Pyr-bd"/>
</dbReference>
<dbReference type="InterPro" id="IPR055152">
    <property type="entry name" value="Transketolase-like_C_2"/>
</dbReference>
<proteinExistence type="inferred from homology"/>
<dbReference type="FunFam" id="3.40.50.970:FF:000003">
    <property type="entry name" value="Transketolase"/>
    <property type="match status" value="1"/>
</dbReference>
<evidence type="ECO:0000256" key="9">
    <source>
        <dbReference type="ARBA" id="ARBA00049473"/>
    </source>
</evidence>
<dbReference type="InterPro" id="IPR009014">
    <property type="entry name" value="Transketo_C/PFOR_II"/>
</dbReference>
<dbReference type="FunFam" id="3.40.50.920:FF:000003">
    <property type="entry name" value="Transketolase"/>
    <property type="match status" value="1"/>
</dbReference>
<dbReference type="Pfam" id="PF00456">
    <property type="entry name" value="Transketolase_N"/>
    <property type="match status" value="1"/>
</dbReference>
<dbReference type="SMART" id="SM00861">
    <property type="entry name" value="Transket_pyr"/>
    <property type="match status" value="1"/>
</dbReference>
<dbReference type="Pfam" id="PF02779">
    <property type="entry name" value="Transket_pyr"/>
    <property type="match status" value="1"/>
</dbReference>
<dbReference type="CDD" id="cd02012">
    <property type="entry name" value="TPP_TK"/>
    <property type="match status" value="1"/>
</dbReference>
<dbReference type="Gene3D" id="3.40.50.920">
    <property type="match status" value="1"/>
</dbReference>
<dbReference type="FunFam" id="3.40.50.970:FF:000004">
    <property type="entry name" value="Transketolase"/>
    <property type="match status" value="1"/>
</dbReference>
<feature type="binding site" evidence="12">
    <location>
        <position position="195"/>
    </location>
    <ligand>
        <name>thiamine diphosphate</name>
        <dbReference type="ChEBI" id="CHEBI:58937"/>
    </ligand>
</feature>
<dbReference type="PANTHER" id="PTHR43522">
    <property type="entry name" value="TRANSKETOLASE"/>
    <property type="match status" value="1"/>
</dbReference>
<evidence type="ECO:0000256" key="10">
    <source>
        <dbReference type="PIRSR" id="PIRSR605478-1"/>
    </source>
</evidence>
<protein>
    <recommendedName>
        <fullName evidence="4">transketolase</fullName>
        <ecNumber evidence="4">2.2.1.1</ecNumber>
    </recommendedName>
</protein>
<dbReference type="Pfam" id="PF22613">
    <property type="entry name" value="Transketolase_C_1"/>
    <property type="match status" value="1"/>
</dbReference>
<feature type="active site" description="Proton donor" evidence="10">
    <location>
        <position position="452"/>
    </location>
</feature>
<evidence type="ECO:0000313" key="17">
    <source>
        <dbReference type="EMBL" id="KAL3827560.1"/>
    </source>
</evidence>
<dbReference type="SUPFAM" id="SSF52518">
    <property type="entry name" value="Thiamin diphosphate-binding fold (THDP-binding)"/>
    <property type="match status" value="2"/>
</dbReference>
<comment type="similarity">
    <text evidence="2">Belongs to the transketolase family.</text>
</comment>
<evidence type="ECO:0000256" key="8">
    <source>
        <dbReference type="ARBA" id="ARBA00023052"/>
    </source>
</evidence>
<evidence type="ECO:0000256" key="5">
    <source>
        <dbReference type="ARBA" id="ARBA00022679"/>
    </source>
</evidence>
<dbReference type="AlphaFoldDB" id="A0ABD3ST80"/>
<feature type="binding site" evidence="12">
    <location>
        <position position="301"/>
    </location>
    <ligand>
        <name>thiamine diphosphate</name>
        <dbReference type="ChEBI" id="CHEBI:58937"/>
    </ligand>
</feature>
<feature type="binding site" evidence="11">
    <location>
        <position position="57"/>
    </location>
    <ligand>
        <name>substrate</name>
    </ligand>
</feature>
<feature type="binding site" evidence="12">
    <location>
        <position position="103"/>
    </location>
    <ligand>
        <name>thiamine diphosphate</name>
        <dbReference type="ChEBI" id="CHEBI:58937"/>
    </ligand>
</feature>
<feature type="binding site" evidence="12">
    <location>
        <position position="478"/>
    </location>
    <ligand>
        <name>thiamine diphosphate</name>
        <dbReference type="ChEBI" id="CHEBI:58937"/>
    </ligand>
</feature>
<evidence type="ECO:0000256" key="6">
    <source>
        <dbReference type="ARBA" id="ARBA00022723"/>
    </source>
</evidence>
<dbReference type="SUPFAM" id="SSF52922">
    <property type="entry name" value="TK C-terminal domain-like"/>
    <property type="match status" value="1"/>
</dbReference>
<feature type="binding site" evidence="13">
    <location>
        <position position="224"/>
    </location>
    <ligand>
        <name>Mg(2+)</name>
        <dbReference type="ChEBI" id="CHEBI:18420"/>
    </ligand>
</feature>
<feature type="domain" description="Transketolase-like pyrimidine-binding" evidence="16">
    <location>
        <begin position="395"/>
        <end position="566"/>
    </location>
</feature>
<dbReference type="NCBIfam" id="TIGR00232">
    <property type="entry name" value="tktlase_bact"/>
    <property type="match status" value="1"/>
</dbReference>
<sequence length="727" mass="78681">MEKKRSETDMEPPAKRFHTDHQAAQLASYKGTPLELKCINTIRALAADMVQKANSGHPGAPMGCAPMAHLLWSAASAGGAGRNHSAACPHWWNRDRFVLSNGHACALQYIMLHLSEYEDCSMDQLKAFRQVGSKTPGHPENFLTKGVEVCTGPLGQGISNAVGMAIAAKHLGANYNTPDFPDIISSKTYVICGDGCLQEGISGEACSLAGHLGLGNLIVLYDDNQITIDGSTEISFTEDVNKRYEAYGWQVITVDDVANGLDDLRAAIEEGKKTTDKPTLIKVRTIIGYGSPNKQGKASAHGAPLGASEVEMVKSRLYGMDPMKSFFIDEDVAEYYKQQMAEGEIARAAWEENFAKYKKANPEKAAELQRRFNLELADGVFDTLPTFVYGKDKADSTRKFSEMCLNAVAPKMPELMGGSADLTDSNYTAIKGAGSFQKGTPEGTLISFGVREHAMSAICNGMFSYGGMRPFCATFLQFAGYAMGAIRLSALAKYGVIYIMTHDSIGLGEDGPTHQPVEMLESLRAMPNINVVRPADLNEMAAAYQIALTCVNTPTVICCSRAGVSALEHSSREMAMKGGYTILPEVGEGAPDLILLSTGSEVGRCVDAAKALSEHSIRTRVVSMPCQEIFLEQSEAYRRSILPGNVPTLSVEAGAEHGWYRWSHAQIGMTRFGMSGPLEQLFVKFGFDAENVASKGKELVEFYKNLGGNVPDLNARPSFDSFKGPAH</sequence>
<organism evidence="17 18">
    <name type="scientific">Cyclostephanos tholiformis</name>
    <dbReference type="NCBI Taxonomy" id="382380"/>
    <lineage>
        <taxon>Eukaryota</taxon>
        <taxon>Sar</taxon>
        <taxon>Stramenopiles</taxon>
        <taxon>Ochrophyta</taxon>
        <taxon>Bacillariophyta</taxon>
        <taxon>Coscinodiscophyceae</taxon>
        <taxon>Thalassiosirophycidae</taxon>
        <taxon>Stephanodiscales</taxon>
        <taxon>Stephanodiscaceae</taxon>
        <taxon>Cyclostephanos</taxon>
    </lineage>
</organism>
<dbReference type="GO" id="GO:0004802">
    <property type="term" value="F:transketolase activity"/>
    <property type="evidence" value="ECO:0007669"/>
    <property type="project" value="UniProtKB-EC"/>
</dbReference>
<keyword evidence="18" id="KW-1185">Reference proteome</keyword>
<feature type="region of interest" description="Disordered" evidence="15">
    <location>
        <begin position="1"/>
        <end position="21"/>
    </location>
</feature>
<feature type="binding site" evidence="11">
    <location>
        <position position="514"/>
    </location>
    <ligand>
        <name>substrate</name>
    </ligand>
</feature>
<dbReference type="EC" id="2.2.1.1" evidence="4"/>
<dbReference type="InterPro" id="IPR049557">
    <property type="entry name" value="Transketolase_CS"/>
</dbReference>
<keyword evidence="5" id="KW-0808">Transferase</keyword>
<dbReference type="EMBL" id="JALLPB020000002">
    <property type="protein sequence ID" value="KAL3827560.1"/>
    <property type="molecule type" value="Genomic_DNA"/>
</dbReference>
<dbReference type="PANTHER" id="PTHR43522:SF2">
    <property type="entry name" value="TRANSKETOLASE 1-RELATED"/>
    <property type="match status" value="1"/>
</dbReference>